<feature type="region of interest" description="Disordered" evidence="1">
    <location>
        <begin position="1"/>
        <end position="43"/>
    </location>
</feature>
<proteinExistence type="predicted"/>
<evidence type="ECO:0000313" key="3">
    <source>
        <dbReference type="EMBL" id="MDT0261235.1"/>
    </source>
</evidence>
<evidence type="ECO:0000313" key="4">
    <source>
        <dbReference type="Proteomes" id="UP001183176"/>
    </source>
</evidence>
<feature type="compositionally biased region" description="Polar residues" evidence="1">
    <location>
        <begin position="1"/>
        <end position="19"/>
    </location>
</feature>
<evidence type="ECO:0000256" key="1">
    <source>
        <dbReference type="SAM" id="MobiDB-lite"/>
    </source>
</evidence>
<evidence type="ECO:0000256" key="2">
    <source>
        <dbReference type="SAM" id="Phobius"/>
    </source>
</evidence>
<feature type="transmembrane region" description="Helical" evidence="2">
    <location>
        <begin position="65"/>
        <end position="94"/>
    </location>
</feature>
<protein>
    <submittedName>
        <fullName evidence="3">Uncharacterized protein</fullName>
    </submittedName>
</protein>
<comment type="caution">
    <text evidence="3">The sequence shown here is derived from an EMBL/GenBank/DDBJ whole genome shotgun (WGS) entry which is preliminary data.</text>
</comment>
<organism evidence="3 4">
    <name type="scientific">Jatrophihabitans lederbergiae</name>
    <dbReference type="NCBI Taxonomy" id="3075547"/>
    <lineage>
        <taxon>Bacteria</taxon>
        <taxon>Bacillati</taxon>
        <taxon>Actinomycetota</taxon>
        <taxon>Actinomycetes</taxon>
        <taxon>Jatrophihabitantales</taxon>
        <taxon>Jatrophihabitantaceae</taxon>
        <taxon>Jatrophihabitans</taxon>
    </lineage>
</organism>
<keyword evidence="2" id="KW-1133">Transmembrane helix</keyword>
<keyword evidence="4" id="KW-1185">Reference proteome</keyword>
<sequence>MTTSKDTTHRPTTAPASSRQRSRTHPGGADNSQAAEHAVQATSSHVHLSLGTTTIDVTMPPVDKLAFYLGLTAAAALGVIEWPIAAVTGIGHLLSDDRGNRALRALGEALDAA</sequence>
<keyword evidence="2" id="KW-0812">Transmembrane</keyword>
<dbReference type="EMBL" id="JAVREH010000006">
    <property type="protein sequence ID" value="MDT0261235.1"/>
    <property type="molecule type" value="Genomic_DNA"/>
</dbReference>
<dbReference type="Proteomes" id="UP001183176">
    <property type="component" value="Unassembled WGS sequence"/>
</dbReference>
<dbReference type="RefSeq" id="WP_311422387.1">
    <property type="nucleotide sequence ID" value="NZ_JAVREH010000006.1"/>
</dbReference>
<accession>A0ABU2J8C4</accession>
<gene>
    <name evidence="3" type="ORF">RM423_07480</name>
</gene>
<feature type="compositionally biased region" description="Polar residues" evidence="1">
    <location>
        <begin position="30"/>
        <end position="43"/>
    </location>
</feature>
<name>A0ABU2J8C4_9ACTN</name>
<keyword evidence="2" id="KW-0472">Membrane</keyword>
<reference evidence="4" key="1">
    <citation type="submission" date="2023-07" db="EMBL/GenBank/DDBJ databases">
        <title>30 novel species of actinomycetes from the DSMZ collection.</title>
        <authorList>
            <person name="Nouioui I."/>
        </authorList>
    </citation>
    <scope>NUCLEOTIDE SEQUENCE [LARGE SCALE GENOMIC DNA]</scope>
    <source>
        <strain evidence="4">DSM 44399</strain>
    </source>
</reference>